<accession>A0ACA9PZX0</accession>
<organism evidence="1 2">
    <name type="scientific">Acaulospora colombiana</name>
    <dbReference type="NCBI Taxonomy" id="27376"/>
    <lineage>
        <taxon>Eukaryota</taxon>
        <taxon>Fungi</taxon>
        <taxon>Fungi incertae sedis</taxon>
        <taxon>Mucoromycota</taxon>
        <taxon>Glomeromycotina</taxon>
        <taxon>Glomeromycetes</taxon>
        <taxon>Diversisporales</taxon>
        <taxon>Acaulosporaceae</taxon>
        <taxon>Acaulospora</taxon>
    </lineage>
</organism>
<evidence type="ECO:0000313" key="2">
    <source>
        <dbReference type="Proteomes" id="UP000789525"/>
    </source>
</evidence>
<sequence>MLHIKLRRTPIVEIGKNDLASQEGSVEATSGDMRIWVMTICRAAVKIGYCRVSIRLRYVTGSTPTSNVIALAAFVSVSTISWIGYGSVSISAGTSILTVVTPSTARPMCQHNSGGQPAQQKIIFEMSSLMPAYVQQKHLSWSKCNVLTTAIRGSCALIKSATSEQIRL</sequence>
<dbReference type="Proteomes" id="UP000789525">
    <property type="component" value="Unassembled WGS sequence"/>
</dbReference>
<proteinExistence type="predicted"/>
<gene>
    <name evidence="1" type="ORF">ACOLOM_LOCUS11622</name>
</gene>
<dbReference type="EMBL" id="CAJVPT010042788">
    <property type="protein sequence ID" value="CAG8730826.1"/>
    <property type="molecule type" value="Genomic_DNA"/>
</dbReference>
<comment type="caution">
    <text evidence="1">The sequence shown here is derived from an EMBL/GenBank/DDBJ whole genome shotgun (WGS) entry which is preliminary data.</text>
</comment>
<name>A0ACA9PZX0_9GLOM</name>
<evidence type="ECO:0000313" key="1">
    <source>
        <dbReference type="EMBL" id="CAG8730826.1"/>
    </source>
</evidence>
<keyword evidence="2" id="KW-1185">Reference proteome</keyword>
<reference evidence="1" key="1">
    <citation type="submission" date="2021-06" db="EMBL/GenBank/DDBJ databases">
        <authorList>
            <person name="Kallberg Y."/>
            <person name="Tangrot J."/>
            <person name="Rosling A."/>
        </authorList>
    </citation>
    <scope>NUCLEOTIDE SEQUENCE</scope>
    <source>
        <strain evidence="1">CL356</strain>
    </source>
</reference>
<protein>
    <submittedName>
        <fullName evidence="1">15213_t:CDS:1</fullName>
    </submittedName>
</protein>